<protein>
    <submittedName>
        <fullName evidence="2">Uncharacterized protein</fullName>
    </submittedName>
</protein>
<proteinExistence type="predicted"/>
<feature type="compositionally biased region" description="Basic and acidic residues" evidence="1">
    <location>
        <begin position="1"/>
        <end position="11"/>
    </location>
</feature>
<evidence type="ECO:0000313" key="2">
    <source>
        <dbReference type="EMBL" id="GBP75930.1"/>
    </source>
</evidence>
<organism evidence="2 3">
    <name type="scientific">Eumeta variegata</name>
    <name type="common">Bagworm moth</name>
    <name type="synonym">Eumeta japonica</name>
    <dbReference type="NCBI Taxonomy" id="151549"/>
    <lineage>
        <taxon>Eukaryota</taxon>
        <taxon>Metazoa</taxon>
        <taxon>Ecdysozoa</taxon>
        <taxon>Arthropoda</taxon>
        <taxon>Hexapoda</taxon>
        <taxon>Insecta</taxon>
        <taxon>Pterygota</taxon>
        <taxon>Neoptera</taxon>
        <taxon>Endopterygota</taxon>
        <taxon>Lepidoptera</taxon>
        <taxon>Glossata</taxon>
        <taxon>Ditrysia</taxon>
        <taxon>Tineoidea</taxon>
        <taxon>Psychidae</taxon>
        <taxon>Oiketicinae</taxon>
        <taxon>Eumeta</taxon>
    </lineage>
</organism>
<feature type="compositionally biased region" description="Basic and acidic residues" evidence="1">
    <location>
        <begin position="166"/>
        <end position="179"/>
    </location>
</feature>
<gene>
    <name evidence="2" type="ORF">EVAR_61749_1</name>
</gene>
<feature type="compositionally biased region" description="Basic residues" evidence="1">
    <location>
        <begin position="149"/>
        <end position="162"/>
    </location>
</feature>
<sequence>MVGQCGEEREVAPTPATAALVAEEDDSESGAGVAMAALEAEREQRKRRERRDSGCAHERKQRAHSEERLPAQTHPPLHDHNRLELFYYLPSYRVHRVHAVTPGAARGAGQRASAPLNSFCSCRNRAARPRDLKMVAIHGVERRAERLARARRPQYGKRRRAATRSARADDLRERPRTDEPAPAASAPPPAVPVPALSLNAVRDAYTRNTRDHTPSRGIFPSLLTRSSISISCSPTFPLGYLTPPQPVLIAIIQYETLPLSKTINSHFNCQQVMRLKHEVKKKRSELVNRKVQRVETCRCRAGRRSVRNACSDVQINTTCGIGASAFELAFESAAAQPRRWDGRTAENARAADTLRRAVR</sequence>
<feature type="region of interest" description="Disordered" evidence="1">
    <location>
        <begin position="1"/>
        <end position="78"/>
    </location>
</feature>
<feature type="compositionally biased region" description="Low complexity" evidence="1">
    <location>
        <begin position="12"/>
        <end position="21"/>
    </location>
</feature>
<dbReference type="AlphaFoldDB" id="A0A4C1YLG3"/>
<accession>A0A4C1YLG3</accession>
<dbReference type="Proteomes" id="UP000299102">
    <property type="component" value="Unassembled WGS sequence"/>
</dbReference>
<dbReference type="EMBL" id="BGZK01001267">
    <property type="protein sequence ID" value="GBP75930.1"/>
    <property type="molecule type" value="Genomic_DNA"/>
</dbReference>
<keyword evidence="3" id="KW-1185">Reference proteome</keyword>
<feature type="compositionally biased region" description="Basic and acidic residues" evidence="1">
    <location>
        <begin position="39"/>
        <end position="69"/>
    </location>
</feature>
<feature type="region of interest" description="Disordered" evidence="1">
    <location>
        <begin position="340"/>
        <end position="359"/>
    </location>
</feature>
<comment type="caution">
    <text evidence="2">The sequence shown here is derived from an EMBL/GenBank/DDBJ whole genome shotgun (WGS) entry which is preliminary data.</text>
</comment>
<name>A0A4C1YLG3_EUMVA</name>
<evidence type="ECO:0000313" key="3">
    <source>
        <dbReference type="Proteomes" id="UP000299102"/>
    </source>
</evidence>
<feature type="region of interest" description="Disordered" evidence="1">
    <location>
        <begin position="148"/>
        <end position="194"/>
    </location>
</feature>
<evidence type="ECO:0000256" key="1">
    <source>
        <dbReference type="SAM" id="MobiDB-lite"/>
    </source>
</evidence>
<reference evidence="2 3" key="1">
    <citation type="journal article" date="2019" name="Commun. Biol.">
        <title>The bagworm genome reveals a unique fibroin gene that provides high tensile strength.</title>
        <authorList>
            <person name="Kono N."/>
            <person name="Nakamura H."/>
            <person name="Ohtoshi R."/>
            <person name="Tomita M."/>
            <person name="Numata K."/>
            <person name="Arakawa K."/>
        </authorList>
    </citation>
    <scope>NUCLEOTIDE SEQUENCE [LARGE SCALE GENOMIC DNA]</scope>
</reference>